<keyword evidence="6 9" id="KW-1133">Transmembrane helix</keyword>
<dbReference type="NCBIfam" id="TIGR00801">
    <property type="entry name" value="ncs2"/>
    <property type="match status" value="1"/>
</dbReference>
<feature type="transmembrane region" description="Helical" evidence="9">
    <location>
        <begin position="245"/>
        <end position="266"/>
    </location>
</feature>
<feature type="transmembrane region" description="Helical" evidence="9">
    <location>
        <begin position="355"/>
        <end position="376"/>
    </location>
</feature>
<keyword evidence="7 9" id="KW-0472">Membrane</keyword>
<keyword evidence="4" id="KW-1003">Cell membrane</keyword>
<dbReference type="Proteomes" id="UP000830115">
    <property type="component" value="Chromosome"/>
</dbReference>
<feature type="region of interest" description="Disordered" evidence="8">
    <location>
        <begin position="461"/>
        <end position="535"/>
    </location>
</feature>
<comment type="subcellular location">
    <subcellularLocation>
        <location evidence="1">Cell membrane</location>
        <topology evidence="1">Multi-pass membrane protein</topology>
    </subcellularLocation>
</comment>
<reference evidence="10" key="1">
    <citation type="submission" date="2021-10" db="EMBL/GenBank/DDBJ databases">
        <title>Streptomyces nigrumlapis sp.nov.,an antimicrobial producing actinobacterium isolated from Black Gobi rocks.</title>
        <authorList>
            <person name="Wen Y."/>
            <person name="Zhang W."/>
            <person name="Liu X.G."/>
        </authorList>
    </citation>
    <scope>NUCLEOTIDE SEQUENCE</scope>
    <source>
        <strain evidence="10">ST13-2-2</strain>
    </source>
</reference>
<evidence type="ECO:0000256" key="8">
    <source>
        <dbReference type="SAM" id="MobiDB-lite"/>
    </source>
</evidence>
<dbReference type="EMBL" id="CP086322">
    <property type="protein sequence ID" value="UQA92385.1"/>
    <property type="molecule type" value="Genomic_DNA"/>
</dbReference>
<feature type="transmembrane region" description="Helical" evidence="9">
    <location>
        <begin position="89"/>
        <end position="108"/>
    </location>
</feature>
<feature type="transmembrane region" description="Helical" evidence="9">
    <location>
        <begin position="418"/>
        <end position="439"/>
    </location>
</feature>
<feature type="transmembrane region" description="Helical" evidence="9">
    <location>
        <begin position="388"/>
        <end position="406"/>
    </location>
</feature>
<evidence type="ECO:0000256" key="2">
    <source>
        <dbReference type="ARBA" id="ARBA00008821"/>
    </source>
</evidence>
<keyword evidence="11" id="KW-1185">Reference proteome</keyword>
<dbReference type="InterPro" id="IPR006043">
    <property type="entry name" value="NCS2"/>
</dbReference>
<dbReference type="NCBIfam" id="TIGR03173">
    <property type="entry name" value="pbuX"/>
    <property type="match status" value="1"/>
</dbReference>
<protein>
    <submittedName>
        <fullName evidence="10">Purine permease</fullName>
    </submittedName>
</protein>
<feature type="compositionally biased region" description="Low complexity" evidence="8">
    <location>
        <begin position="523"/>
        <end position="535"/>
    </location>
</feature>
<dbReference type="PROSITE" id="PS01116">
    <property type="entry name" value="XANTH_URACIL_PERMASE"/>
    <property type="match status" value="1"/>
</dbReference>
<evidence type="ECO:0000256" key="9">
    <source>
        <dbReference type="SAM" id="Phobius"/>
    </source>
</evidence>
<feature type="compositionally biased region" description="Basic and acidic residues" evidence="8">
    <location>
        <begin position="468"/>
        <end position="500"/>
    </location>
</feature>
<keyword evidence="3" id="KW-0813">Transport</keyword>
<organism evidence="10 11">
    <name type="scientific">Streptomyces halobius</name>
    <dbReference type="NCBI Taxonomy" id="2879846"/>
    <lineage>
        <taxon>Bacteria</taxon>
        <taxon>Bacillati</taxon>
        <taxon>Actinomycetota</taxon>
        <taxon>Actinomycetes</taxon>
        <taxon>Kitasatosporales</taxon>
        <taxon>Streptomycetaceae</taxon>
        <taxon>Streptomyces</taxon>
    </lineage>
</organism>
<proteinExistence type="inferred from homology"/>
<feature type="transmembrane region" description="Helical" evidence="9">
    <location>
        <begin position="60"/>
        <end position="82"/>
    </location>
</feature>
<feature type="transmembrane region" description="Helical" evidence="9">
    <location>
        <begin position="330"/>
        <end position="349"/>
    </location>
</feature>
<evidence type="ECO:0000256" key="4">
    <source>
        <dbReference type="ARBA" id="ARBA00022475"/>
    </source>
</evidence>
<comment type="similarity">
    <text evidence="2">Belongs to the nucleobase:cation symporter-2 (NCS2) (TC 2.A.40) family.</text>
</comment>
<feature type="transmembrane region" description="Helical" evidence="9">
    <location>
        <begin position="203"/>
        <end position="225"/>
    </location>
</feature>
<dbReference type="InterPro" id="IPR006042">
    <property type="entry name" value="Xan_ur_permease"/>
</dbReference>
<dbReference type="PANTHER" id="PTHR42810">
    <property type="entry name" value="PURINE PERMEASE C1399.01C-RELATED"/>
    <property type="match status" value="1"/>
</dbReference>
<accession>A0ABY4M3T4</accession>
<name>A0ABY4M3T4_9ACTN</name>
<dbReference type="NCBIfam" id="NF037981">
    <property type="entry name" value="NCS2_1"/>
    <property type="match status" value="1"/>
</dbReference>
<feature type="transmembrane region" description="Helical" evidence="9">
    <location>
        <begin position="177"/>
        <end position="196"/>
    </location>
</feature>
<dbReference type="Pfam" id="PF00860">
    <property type="entry name" value="Xan_ur_permease"/>
    <property type="match status" value="1"/>
</dbReference>
<keyword evidence="5 9" id="KW-0812">Transmembrane</keyword>
<evidence type="ECO:0000256" key="3">
    <source>
        <dbReference type="ARBA" id="ARBA00022448"/>
    </source>
</evidence>
<feature type="transmembrane region" description="Helical" evidence="9">
    <location>
        <begin position="142"/>
        <end position="165"/>
    </location>
</feature>
<evidence type="ECO:0000256" key="5">
    <source>
        <dbReference type="ARBA" id="ARBA00022692"/>
    </source>
</evidence>
<evidence type="ECO:0000256" key="1">
    <source>
        <dbReference type="ARBA" id="ARBA00004651"/>
    </source>
</evidence>
<sequence length="535" mass="54158">MAATPGQQPEGDRKHPVDETLPPFRMFTSGLQHVAAMYAGVVAPPMIVGPACGLSPTETAFLMGASLFTAGIATLLQTLGFWKVGARLPFVNGVSFAGVTPMIAIGTSESPENALPVIFGAVIVAGLLGFVLAPYFSKLIRFFPPVVTGTVITLIGVSLLPVAFNWSQGGNQQASDYGSLTNIGMAALTLAIVLVLRRMLRGFLQQIAILLGLVAGTLIAIPVGITDFSALADADLFGFPTPFHFGAPQFQIAAIISMCIVMLVCMTESTADMLALGKIVNRPADELTIEGGLRADTLGTAISPLFNGFANSAFAQNIGLVAMTKVRSRYVVATSGLILIVLGLSPVAASVISLVPLPVLGGAGIVLFGSVAASGIQTLASAAMEKGENALIVAAAVGIGLIPIAAPEFYHHFPKDMLVVLDSGISTGCLVAIVLNLAFNHCEAKGKASGGVVSDAGVAPGEGLSGRGDGDAAGRGGEVGHGDGDAAGHGGEAGRGDGDGSGRGAPEIPQQSERGKADDSGEPASPSAQSSPSAH</sequence>
<dbReference type="InterPro" id="IPR017588">
    <property type="entry name" value="UacT-like"/>
</dbReference>
<dbReference type="RefSeq" id="WP_248863246.1">
    <property type="nucleotide sequence ID" value="NZ_CP086322.1"/>
</dbReference>
<evidence type="ECO:0000313" key="10">
    <source>
        <dbReference type="EMBL" id="UQA92385.1"/>
    </source>
</evidence>
<evidence type="ECO:0000313" key="11">
    <source>
        <dbReference type="Proteomes" id="UP000830115"/>
    </source>
</evidence>
<feature type="transmembrane region" description="Helical" evidence="9">
    <location>
        <begin position="114"/>
        <end position="135"/>
    </location>
</feature>
<evidence type="ECO:0000256" key="7">
    <source>
        <dbReference type="ARBA" id="ARBA00023136"/>
    </source>
</evidence>
<evidence type="ECO:0000256" key="6">
    <source>
        <dbReference type="ARBA" id="ARBA00022989"/>
    </source>
</evidence>
<dbReference type="PANTHER" id="PTHR42810:SF4">
    <property type="entry name" value="URIC ACID TRANSPORTER UACT"/>
    <property type="match status" value="1"/>
</dbReference>
<gene>
    <name evidence="10" type="ORF">K9S39_11545</name>
</gene>